<dbReference type="Proteomes" id="UP000287166">
    <property type="component" value="Unassembled WGS sequence"/>
</dbReference>
<dbReference type="GO" id="GO:0035243">
    <property type="term" value="F:protein-arginine omega-N symmetric methyltransferase activity"/>
    <property type="evidence" value="ECO:0007669"/>
    <property type="project" value="UniProtKB-EC"/>
</dbReference>
<comment type="similarity">
    <text evidence="2">Belongs to the NDUFAF7 family.</text>
</comment>
<evidence type="ECO:0000256" key="1">
    <source>
        <dbReference type="ARBA" id="ARBA00004173"/>
    </source>
</evidence>
<name>A0A401H5E4_9APHY</name>
<evidence type="ECO:0000256" key="8">
    <source>
        <dbReference type="SAM" id="MobiDB-lite"/>
    </source>
</evidence>
<dbReference type="GO" id="GO:0032259">
    <property type="term" value="P:methylation"/>
    <property type="evidence" value="ECO:0007669"/>
    <property type="project" value="UniProtKB-KW"/>
</dbReference>
<dbReference type="PANTHER" id="PTHR12049">
    <property type="entry name" value="PROTEIN ARGININE METHYLTRANSFERASE NDUFAF7, MITOCHONDRIAL"/>
    <property type="match status" value="1"/>
</dbReference>
<dbReference type="OrthoDB" id="17415at2759"/>
<comment type="catalytic activity">
    <reaction evidence="7">
        <text>L-arginyl-[protein] + 2 S-adenosyl-L-methionine = N(omega),N(omega)'-dimethyl-L-arginyl-[protein] + 2 S-adenosyl-L-homocysteine + 2 H(+)</text>
        <dbReference type="Rhea" id="RHEA:48108"/>
        <dbReference type="Rhea" id="RHEA-COMP:10532"/>
        <dbReference type="Rhea" id="RHEA-COMP:11992"/>
        <dbReference type="ChEBI" id="CHEBI:15378"/>
        <dbReference type="ChEBI" id="CHEBI:29965"/>
        <dbReference type="ChEBI" id="CHEBI:57856"/>
        <dbReference type="ChEBI" id="CHEBI:59789"/>
        <dbReference type="ChEBI" id="CHEBI:88221"/>
        <dbReference type="EC" id="2.1.1.320"/>
    </reaction>
</comment>
<dbReference type="EC" id="2.1.1.320" evidence="3"/>
<dbReference type="AlphaFoldDB" id="A0A401H5E4"/>
<dbReference type="Pfam" id="PF02636">
    <property type="entry name" value="Methyltransf_28"/>
    <property type="match status" value="1"/>
</dbReference>
<dbReference type="STRING" id="139825.A0A401H5E4"/>
<keyword evidence="4" id="KW-0489">Methyltransferase</keyword>
<dbReference type="GeneID" id="38786528"/>
<dbReference type="RefSeq" id="XP_027620524.1">
    <property type="nucleotide sequence ID" value="XM_027764723.1"/>
</dbReference>
<evidence type="ECO:0000256" key="3">
    <source>
        <dbReference type="ARBA" id="ARBA00011935"/>
    </source>
</evidence>
<dbReference type="Gene3D" id="3.40.50.12710">
    <property type="match status" value="1"/>
</dbReference>
<keyword evidence="6" id="KW-0496">Mitochondrion</keyword>
<dbReference type="GO" id="GO:0005739">
    <property type="term" value="C:mitochondrion"/>
    <property type="evidence" value="ECO:0007669"/>
    <property type="project" value="UniProtKB-SubCell"/>
</dbReference>
<dbReference type="InterPro" id="IPR038375">
    <property type="entry name" value="NDUFAF7_sf"/>
</dbReference>
<evidence type="ECO:0000313" key="10">
    <source>
        <dbReference type="Proteomes" id="UP000287166"/>
    </source>
</evidence>
<dbReference type="PANTHER" id="PTHR12049:SF5">
    <property type="entry name" value="PROTEIN ARGININE METHYLTRANSFERASE NDUFAF7 HOMOLOG, MITOCHONDRIAL"/>
    <property type="match status" value="1"/>
</dbReference>
<gene>
    <name evidence="9" type="ORF">SCP_1602740</name>
</gene>
<dbReference type="InterPro" id="IPR029063">
    <property type="entry name" value="SAM-dependent_MTases_sf"/>
</dbReference>
<evidence type="ECO:0000256" key="4">
    <source>
        <dbReference type="ARBA" id="ARBA00022603"/>
    </source>
</evidence>
<evidence type="ECO:0000256" key="5">
    <source>
        <dbReference type="ARBA" id="ARBA00022679"/>
    </source>
</evidence>
<feature type="compositionally biased region" description="Polar residues" evidence="8">
    <location>
        <begin position="84"/>
        <end position="96"/>
    </location>
</feature>
<comment type="caution">
    <text evidence="9">The sequence shown here is derived from an EMBL/GenBank/DDBJ whole genome shotgun (WGS) entry which is preliminary data.</text>
</comment>
<dbReference type="EMBL" id="BFAD01000016">
    <property type="protein sequence ID" value="GBE89611.1"/>
    <property type="molecule type" value="Genomic_DNA"/>
</dbReference>
<comment type="subcellular location">
    <subcellularLocation>
        <location evidence="1">Mitochondrion</location>
    </subcellularLocation>
</comment>
<evidence type="ECO:0000256" key="2">
    <source>
        <dbReference type="ARBA" id="ARBA00005891"/>
    </source>
</evidence>
<sequence length="591" mass="67351">MCVARATAAQTTLTTPSSVASEAHRKAFPHANIRRKNSRLLHKADRAAKLLGDRSRELLHYMTPLVAPGSRRLAQRCTRPLSARFSTTARAHNGSSSRKKTPRDHLNYNPQISFSDTPDPEHVNYRRVTSNDLEEESDPPRRVKMLVRDYIENSLYHPHYGYFTKQANIFSTPQPLEFGALRSSIEFQAVVAKRYAGYGRGSVGPGVQLWHTPTEIFKPHYGNAIGQALVSEYLLKYFPYEDFVIYEIGAGNGTMALDILNYVQAEYPDVYDRTKYNIIEISDNLARIQREKLSAVHPCVNVMHKSIFHWNTREPAPSFFLAMEVIDNFAHDMIRYDLRTLEPYQGLVTIDGNSDYSTYYTRVTDPLISSFLALRRRLMHAPPIPRLLKASSTFRSFYTNLPFAPNLSAPEYIPTRLLSLLRTLRRHFPRHHLLLSDFSSLPETIPGVNAPRVQTRVGDEMVTCGTLLVNPGYFDIFFPTDFERLRDLYEHVLSEPLSMSASESPPRASPLSTTSSSLFVGTDFFSSYHPRNRRPPVDDVASASGLPVGDRKSRVLTHEEFMETYADLSKTRVRNGENPLVEFYKNVKFLF</sequence>
<feature type="region of interest" description="Disordered" evidence="8">
    <location>
        <begin position="81"/>
        <end position="123"/>
    </location>
</feature>
<accession>A0A401H5E4</accession>
<dbReference type="FunCoup" id="A0A401H5E4">
    <property type="interactions" value="26"/>
</dbReference>
<keyword evidence="5" id="KW-0808">Transferase</keyword>
<evidence type="ECO:0000313" key="9">
    <source>
        <dbReference type="EMBL" id="GBE89611.1"/>
    </source>
</evidence>
<dbReference type="SUPFAM" id="SSF53335">
    <property type="entry name" value="S-adenosyl-L-methionine-dependent methyltransferases"/>
    <property type="match status" value="1"/>
</dbReference>
<proteinExistence type="inferred from homology"/>
<evidence type="ECO:0000256" key="6">
    <source>
        <dbReference type="ARBA" id="ARBA00023128"/>
    </source>
</evidence>
<reference evidence="9 10" key="1">
    <citation type="journal article" date="2018" name="Sci. Rep.">
        <title>Genome sequence of the cauliflower mushroom Sparassis crispa (Hanabiratake) and its association with beneficial usage.</title>
        <authorList>
            <person name="Kiyama R."/>
            <person name="Furutani Y."/>
            <person name="Kawaguchi K."/>
            <person name="Nakanishi T."/>
        </authorList>
    </citation>
    <scope>NUCLEOTIDE SEQUENCE [LARGE SCALE GENOMIC DNA]</scope>
</reference>
<protein>
    <recommendedName>
        <fullName evidence="3">type II protein arginine methyltransferase</fullName>
        <ecNumber evidence="3">2.1.1.320</ecNumber>
    </recommendedName>
</protein>
<keyword evidence="10" id="KW-1185">Reference proteome</keyword>
<organism evidence="9 10">
    <name type="scientific">Sparassis crispa</name>
    <dbReference type="NCBI Taxonomy" id="139825"/>
    <lineage>
        <taxon>Eukaryota</taxon>
        <taxon>Fungi</taxon>
        <taxon>Dikarya</taxon>
        <taxon>Basidiomycota</taxon>
        <taxon>Agaricomycotina</taxon>
        <taxon>Agaricomycetes</taxon>
        <taxon>Polyporales</taxon>
        <taxon>Sparassidaceae</taxon>
        <taxon>Sparassis</taxon>
    </lineage>
</organism>
<evidence type="ECO:0000256" key="7">
    <source>
        <dbReference type="ARBA" id="ARBA00048612"/>
    </source>
</evidence>
<dbReference type="InParanoid" id="A0A401H5E4"/>
<dbReference type="InterPro" id="IPR003788">
    <property type="entry name" value="NDUFAF7"/>
</dbReference>